<dbReference type="Gene3D" id="1.10.287.860">
    <property type="entry name" value="Nucleotidyltransferase"/>
    <property type="match status" value="1"/>
</dbReference>
<feature type="domain" description="RelA/SpoT" evidence="1">
    <location>
        <begin position="49"/>
        <end position="177"/>
    </location>
</feature>
<dbReference type="Proteomes" id="UP000199065">
    <property type="component" value="Unassembled WGS sequence"/>
</dbReference>
<dbReference type="PANTHER" id="PTHR41773">
    <property type="entry name" value="GTP PYROPHOSPHATASE-RELATED"/>
    <property type="match status" value="1"/>
</dbReference>
<sequence length="359" mass="40529">MSETTNPISALANRYHEWVRTHPEADRTFGEAIEELLSDAGVSFDRVSARIKSWPSLKAKAKKRRSDGSLVYPNPWEDIHDIVGVRVTTFHSTEIPEAIKVLRESFRVRRSVDKTKEMQVTGSFGYGSHHLVLEVTDEVEDLAMHRGQVFEVQVRTVLQHAWAEFEHDIRYKRGGAALDPQVDRAFTLAAGLIELADQQFDQIAAIKASDQKPADDVELSAETLPGVLAVLLGNRFPRSRSEHYRWLDELLSANGISTVTALKELLSEPAIEAVHKAMKYRFCPGQVRLIDDLLLLRFGEQHISRTGDTGERAHQRPSRLQGRLGQLQRAGMMDSALSFFPSTAAKVEEKNKRRRNKNN</sequence>
<dbReference type="RefSeq" id="WP_092284542.1">
    <property type="nucleotide sequence ID" value="NZ_FOPJ01000003.1"/>
</dbReference>
<dbReference type="InterPro" id="IPR043519">
    <property type="entry name" value="NT_sf"/>
</dbReference>
<evidence type="ECO:0000313" key="2">
    <source>
        <dbReference type="EMBL" id="SFG38287.1"/>
    </source>
</evidence>
<dbReference type="CDD" id="cd05399">
    <property type="entry name" value="NT_Rel-Spo_like"/>
    <property type="match status" value="1"/>
</dbReference>
<dbReference type="InterPro" id="IPR007685">
    <property type="entry name" value="RelA_SpoT"/>
</dbReference>
<accession>A0A1I2RI36</accession>
<dbReference type="SUPFAM" id="SSF81301">
    <property type="entry name" value="Nucleotidyltransferase"/>
    <property type="match status" value="1"/>
</dbReference>
<dbReference type="STRING" id="185761.SAMN05660282_00743"/>
<dbReference type="PANTHER" id="PTHR41773:SF1">
    <property type="entry name" value="RELA_SPOT DOMAIN-CONTAINING PROTEIN"/>
    <property type="match status" value="1"/>
</dbReference>
<dbReference type="AlphaFoldDB" id="A0A1I2RI36"/>
<reference evidence="2 3" key="1">
    <citation type="submission" date="2016-10" db="EMBL/GenBank/DDBJ databases">
        <authorList>
            <person name="de Groot N.N."/>
        </authorList>
    </citation>
    <scope>NUCLEOTIDE SEQUENCE [LARGE SCALE GENOMIC DNA]</scope>
    <source>
        <strain>J11</strain>
        <strain evidence="3">PG 39</strain>
    </source>
</reference>
<dbReference type="Pfam" id="PF04607">
    <property type="entry name" value="RelA_SpoT"/>
    <property type="match status" value="1"/>
</dbReference>
<name>A0A1I2RI36_9CORY</name>
<dbReference type="GO" id="GO:0015969">
    <property type="term" value="P:guanosine tetraphosphate metabolic process"/>
    <property type="evidence" value="ECO:0007669"/>
    <property type="project" value="InterPro"/>
</dbReference>
<dbReference type="Gene3D" id="3.30.460.10">
    <property type="entry name" value="Beta Polymerase, domain 2"/>
    <property type="match status" value="1"/>
</dbReference>
<protein>
    <submittedName>
        <fullName evidence="2">PpGpp synthetase catalytic domain-containing protein (RelA/SpoT-type nucleotidyltranferase)</fullName>
    </submittedName>
</protein>
<evidence type="ECO:0000259" key="1">
    <source>
        <dbReference type="SMART" id="SM00954"/>
    </source>
</evidence>
<proteinExistence type="predicted"/>
<evidence type="ECO:0000313" key="3">
    <source>
        <dbReference type="Proteomes" id="UP000199065"/>
    </source>
</evidence>
<organism evidence="2 3">
    <name type="scientific">Corynebacterium spheniscorum</name>
    <dbReference type="NCBI Taxonomy" id="185761"/>
    <lineage>
        <taxon>Bacteria</taxon>
        <taxon>Bacillati</taxon>
        <taxon>Actinomycetota</taxon>
        <taxon>Actinomycetes</taxon>
        <taxon>Mycobacteriales</taxon>
        <taxon>Corynebacteriaceae</taxon>
        <taxon>Corynebacterium</taxon>
    </lineage>
</organism>
<dbReference type="OrthoDB" id="9801824at2"/>
<gene>
    <name evidence="2" type="ORF">SAMN05660282_00743</name>
</gene>
<dbReference type="EMBL" id="FOPJ01000003">
    <property type="protein sequence ID" value="SFG38287.1"/>
    <property type="molecule type" value="Genomic_DNA"/>
</dbReference>
<keyword evidence="3" id="KW-1185">Reference proteome</keyword>
<dbReference type="SMART" id="SM00954">
    <property type="entry name" value="RelA_SpoT"/>
    <property type="match status" value="1"/>
</dbReference>